<reference evidence="1 2" key="1">
    <citation type="journal article" date="2019" name="Nat. Microbiol.">
        <title>Mediterranean grassland soil C-N compound turnover is dependent on rainfall and depth, and is mediated by genomically divergent microorganisms.</title>
        <authorList>
            <person name="Diamond S."/>
            <person name="Andeer P.F."/>
            <person name="Li Z."/>
            <person name="Crits-Christoph A."/>
            <person name="Burstein D."/>
            <person name="Anantharaman K."/>
            <person name="Lane K.R."/>
            <person name="Thomas B.C."/>
            <person name="Pan C."/>
            <person name="Northen T.R."/>
            <person name="Banfield J.F."/>
        </authorList>
    </citation>
    <scope>NUCLEOTIDE SEQUENCE [LARGE SCALE GENOMIC DNA]</scope>
    <source>
        <strain evidence="1">WS_11</strain>
    </source>
</reference>
<evidence type="ECO:0008006" key="3">
    <source>
        <dbReference type="Google" id="ProtNLM"/>
    </source>
</evidence>
<protein>
    <recommendedName>
        <fullName evidence="3">Class I SAM-dependent methyltransferase</fullName>
    </recommendedName>
</protein>
<dbReference type="EMBL" id="VBPB01000116">
    <property type="protein sequence ID" value="TMQ72213.1"/>
    <property type="molecule type" value="Genomic_DNA"/>
</dbReference>
<dbReference type="AlphaFoldDB" id="A0A538U8K0"/>
<organism evidence="1 2">
    <name type="scientific">Eiseniibacteriota bacterium</name>
    <dbReference type="NCBI Taxonomy" id="2212470"/>
    <lineage>
        <taxon>Bacteria</taxon>
        <taxon>Candidatus Eiseniibacteriota</taxon>
    </lineage>
</organism>
<evidence type="ECO:0000313" key="1">
    <source>
        <dbReference type="EMBL" id="TMQ72213.1"/>
    </source>
</evidence>
<dbReference type="Proteomes" id="UP000319771">
    <property type="component" value="Unassembled WGS sequence"/>
</dbReference>
<sequence>MNAVLPEVAALEYFWDKLVSGGIIVLDDYGYPGCLEQKEAHDRFAASRGVKVLSLPTCQGLILKP</sequence>
<gene>
    <name evidence="1" type="ORF">E6K81_08160</name>
</gene>
<name>A0A538U8K0_UNCEI</name>
<accession>A0A538U8K0</accession>
<dbReference type="InterPro" id="IPR029063">
    <property type="entry name" value="SAM-dependent_MTases_sf"/>
</dbReference>
<evidence type="ECO:0000313" key="2">
    <source>
        <dbReference type="Proteomes" id="UP000319771"/>
    </source>
</evidence>
<comment type="caution">
    <text evidence="1">The sequence shown here is derived from an EMBL/GenBank/DDBJ whole genome shotgun (WGS) entry which is preliminary data.</text>
</comment>
<dbReference type="Gene3D" id="3.40.50.150">
    <property type="entry name" value="Vaccinia Virus protein VP39"/>
    <property type="match status" value="1"/>
</dbReference>
<proteinExistence type="predicted"/>